<reference evidence="1 2" key="1">
    <citation type="submission" date="2016-01" db="EMBL/GenBank/DDBJ databases">
        <authorList>
            <person name="Oliw E.H."/>
        </authorList>
    </citation>
    <scope>NUCLEOTIDE SEQUENCE [LARGE SCALE GENOMIC DNA]</scope>
    <source>
        <strain evidence="1 2">MDcuke</strain>
    </source>
</reference>
<dbReference type="RefSeq" id="WP_161796994.1">
    <property type="nucleotide sequence ID" value="NZ_CP013970.1"/>
</dbReference>
<dbReference type="Proteomes" id="UP000264980">
    <property type="component" value="Chromosome"/>
</dbReference>
<accession>A0A345CWW4</accession>
<dbReference type="InterPro" id="IPR029058">
    <property type="entry name" value="AB_hydrolase_fold"/>
</dbReference>
<evidence type="ECO:0000313" key="2">
    <source>
        <dbReference type="Proteomes" id="UP000264980"/>
    </source>
</evidence>
<dbReference type="Gene3D" id="3.40.50.1820">
    <property type="entry name" value="alpha/beta hydrolase"/>
    <property type="match status" value="1"/>
</dbReference>
<organism evidence="1 2">
    <name type="scientific">Erwinia tracheiphila</name>
    <dbReference type="NCBI Taxonomy" id="65700"/>
    <lineage>
        <taxon>Bacteria</taxon>
        <taxon>Pseudomonadati</taxon>
        <taxon>Pseudomonadota</taxon>
        <taxon>Gammaproteobacteria</taxon>
        <taxon>Enterobacterales</taxon>
        <taxon>Erwiniaceae</taxon>
        <taxon>Erwinia</taxon>
    </lineage>
</organism>
<evidence type="ECO:0000313" key="1">
    <source>
        <dbReference type="EMBL" id="AXF77931.1"/>
    </source>
</evidence>
<name>A0A345CWW4_9GAMM</name>
<gene>
    <name evidence="1" type="ORF">AV903_20975</name>
</gene>
<dbReference type="SUPFAM" id="SSF53474">
    <property type="entry name" value="alpha/beta-Hydrolases"/>
    <property type="match status" value="1"/>
</dbReference>
<dbReference type="GO" id="GO:0016787">
    <property type="term" value="F:hydrolase activity"/>
    <property type="evidence" value="ECO:0007669"/>
    <property type="project" value="UniProtKB-KW"/>
</dbReference>
<keyword evidence="1" id="KW-0378">Hydrolase</keyword>
<proteinExistence type="predicted"/>
<dbReference type="AlphaFoldDB" id="A0A345CWW4"/>
<sequence length="50" mass="5660">MRSLEESQILYDHLPEATLEIIDGSGHMLPLEQPARLAQCLSRWLENTPG</sequence>
<dbReference type="EMBL" id="CP013970">
    <property type="protein sequence ID" value="AXF77931.1"/>
    <property type="molecule type" value="Genomic_DNA"/>
</dbReference>
<protein>
    <submittedName>
        <fullName evidence="1">Alpha/beta hydrolase</fullName>
    </submittedName>
</protein>